<dbReference type="SUPFAM" id="SSF109709">
    <property type="entry name" value="KorB DNA-binding domain-like"/>
    <property type="match status" value="1"/>
</dbReference>
<feature type="non-terminal residue" evidence="1">
    <location>
        <position position="1"/>
    </location>
</feature>
<dbReference type="EMBL" id="JAAHFQ010000328">
    <property type="protein sequence ID" value="NER29221.1"/>
    <property type="molecule type" value="Genomic_DNA"/>
</dbReference>
<comment type="caution">
    <text evidence="1">The sequence shown here is derived from an EMBL/GenBank/DDBJ whole genome shotgun (WGS) entry which is preliminary data.</text>
</comment>
<evidence type="ECO:0000313" key="1">
    <source>
        <dbReference type="EMBL" id="NER29221.1"/>
    </source>
</evidence>
<gene>
    <name evidence="1" type="ORF">F6J89_16710</name>
</gene>
<protein>
    <submittedName>
        <fullName evidence="1">Chromosome partitioning protein ParB</fullName>
    </submittedName>
</protein>
<sequence>SEPASLHRRVLLANLHRENLNPLDLAEALLREITNTCDLGTSEIPKTLRTGVRRLERQGTIAKVSELVLAPLEQQQLELATLELSEVEQRVFSCLLSLRLNPASVNTNIFPMLGLSDDLKQAIREQGLGGMQALALQRLSAKKLGLSEAAAQKVRTRLLLQVLEQKLSVTQSRQLVASEIARHTQQSDLAPGKKQVEGIIRRVRTMPVEKVEREQLAQLKEALQQKLVEIESALSD</sequence>
<organism evidence="1">
    <name type="scientific">Symploca sp. SIO1C4</name>
    <dbReference type="NCBI Taxonomy" id="2607765"/>
    <lineage>
        <taxon>Bacteria</taxon>
        <taxon>Bacillati</taxon>
        <taxon>Cyanobacteriota</taxon>
        <taxon>Cyanophyceae</taxon>
        <taxon>Coleofasciculales</taxon>
        <taxon>Coleofasciculaceae</taxon>
        <taxon>Symploca</taxon>
    </lineage>
</organism>
<accession>A0A6B3NHV5</accession>
<dbReference type="AlphaFoldDB" id="A0A6B3NHV5"/>
<proteinExistence type="predicted"/>
<name>A0A6B3NHV5_9CYAN</name>
<reference evidence="1" key="1">
    <citation type="submission" date="2019-11" db="EMBL/GenBank/DDBJ databases">
        <title>Genomic insights into an expanded diversity of filamentous marine cyanobacteria reveals the extraordinary biosynthetic potential of Moorea and Okeania.</title>
        <authorList>
            <person name="Ferreira Leao T."/>
            <person name="Wang M."/>
            <person name="Moss N."/>
            <person name="Da Silva R."/>
            <person name="Sanders J."/>
            <person name="Nurk S."/>
            <person name="Gurevich A."/>
            <person name="Humphrey G."/>
            <person name="Reher R."/>
            <person name="Zhu Q."/>
            <person name="Belda-Ferre P."/>
            <person name="Glukhov E."/>
            <person name="Rex R."/>
            <person name="Dorrestein P.C."/>
            <person name="Knight R."/>
            <person name="Pevzner P."/>
            <person name="Gerwick W.H."/>
            <person name="Gerwick L."/>
        </authorList>
    </citation>
    <scope>NUCLEOTIDE SEQUENCE</scope>
    <source>
        <strain evidence="1">SIO1C4</strain>
    </source>
</reference>